<evidence type="ECO:0000313" key="3">
    <source>
        <dbReference type="Proteomes" id="UP000249725"/>
    </source>
</evidence>
<dbReference type="Gene3D" id="3.10.620.30">
    <property type="match status" value="1"/>
</dbReference>
<dbReference type="Pfam" id="PF08379">
    <property type="entry name" value="Bact_transglu_N"/>
    <property type="match status" value="1"/>
</dbReference>
<name>A0A328ATF3_9CAUL</name>
<dbReference type="Proteomes" id="UP000249725">
    <property type="component" value="Unassembled WGS sequence"/>
</dbReference>
<dbReference type="InterPro" id="IPR002931">
    <property type="entry name" value="Transglutaminase-like"/>
</dbReference>
<evidence type="ECO:0000259" key="1">
    <source>
        <dbReference type="SMART" id="SM00460"/>
    </source>
</evidence>
<dbReference type="SMART" id="SM00460">
    <property type="entry name" value="TGc"/>
    <property type="match status" value="1"/>
</dbReference>
<organism evidence="2 3">
    <name type="scientific">Phenylobacterium deserti</name>
    <dbReference type="NCBI Taxonomy" id="1914756"/>
    <lineage>
        <taxon>Bacteria</taxon>
        <taxon>Pseudomonadati</taxon>
        <taxon>Pseudomonadota</taxon>
        <taxon>Alphaproteobacteria</taxon>
        <taxon>Caulobacterales</taxon>
        <taxon>Caulobacteraceae</taxon>
        <taxon>Phenylobacterium</taxon>
    </lineage>
</organism>
<comment type="caution">
    <text evidence="2">The sequence shown here is derived from an EMBL/GenBank/DDBJ whole genome shotgun (WGS) entry which is preliminary data.</text>
</comment>
<dbReference type="InterPro" id="IPR038765">
    <property type="entry name" value="Papain-like_cys_pep_sf"/>
</dbReference>
<dbReference type="AlphaFoldDB" id="A0A328ATF3"/>
<dbReference type="RefSeq" id="WP_111514006.1">
    <property type="nucleotide sequence ID" value="NZ_QFYR01000001.1"/>
</dbReference>
<protein>
    <submittedName>
        <fullName evidence="2">Transglutaminase family protein</fullName>
    </submittedName>
</protein>
<evidence type="ECO:0000313" key="2">
    <source>
        <dbReference type="EMBL" id="RAK57555.1"/>
    </source>
</evidence>
<dbReference type="PANTHER" id="PTHR33490">
    <property type="entry name" value="BLR5614 PROTEIN-RELATED"/>
    <property type="match status" value="1"/>
</dbReference>
<gene>
    <name evidence="2" type="ORF">DJ018_06380</name>
</gene>
<reference evidence="3" key="1">
    <citation type="submission" date="2018-05" db="EMBL/GenBank/DDBJ databases">
        <authorList>
            <person name="Li X."/>
        </authorList>
    </citation>
    <scope>NUCLEOTIDE SEQUENCE [LARGE SCALE GENOMIC DNA]</scope>
    <source>
        <strain evidence="3">YIM 73061</strain>
    </source>
</reference>
<dbReference type="SUPFAM" id="SSF54001">
    <property type="entry name" value="Cysteine proteinases"/>
    <property type="match status" value="1"/>
</dbReference>
<dbReference type="Pfam" id="PF01841">
    <property type="entry name" value="Transglut_core"/>
    <property type="match status" value="1"/>
</dbReference>
<dbReference type="InterPro" id="IPR013589">
    <property type="entry name" value="Bac_transglu_N"/>
</dbReference>
<dbReference type="EMBL" id="QFYR01000001">
    <property type="protein sequence ID" value="RAK57555.1"/>
    <property type="molecule type" value="Genomic_DNA"/>
</dbReference>
<dbReference type="OrthoDB" id="9804023at2"/>
<dbReference type="PANTHER" id="PTHR33490:SF6">
    <property type="entry name" value="SLL1049 PROTEIN"/>
    <property type="match status" value="1"/>
</dbReference>
<keyword evidence="3" id="KW-1185">Reference proteome</keyword>
<sequence>MRIKVSHATTYSYTAPADGVVQALRLTPGDHEGQHVVRWRLDADVDGRMRDSRDAFGNLLTMFYVDQPVRELTLRVTGEVKTEDTAGVVRGAVEPLPPNVFLRTTPLTTPNRALLEFARTIPDGAPLARLHELMGRLHARLVFDTTATVVATGAADAFDQGRGVCQDYAHIFIAAARCIGLPARYVSGHLVRADSSDQEAAHAWAEAFVPDLGWVAFDAANGVCADAFYLRVAVGLDYLDAAPLRGARRGGGEERLSVTVRAHQAGVQRQE</sequence>
<accession>A0A328ATF3</accession>
<feature type="domain" description="Transglutaminase-like" evidence="1">
    <location>
        <begin position="157"/>
        <end position="221"/>
    </location>
</feature>
<proteinExistence type="predicted"/>